<dbReference type="EMBL" id="OR260090">
    <property type="protein sequence ID" value="WNV48172.1"/>
    <property type="molecule type" value="Genomic_DNA"/>
</dbReference>
<sequence>MAKVSGSYESVVRGVSEQVPQDRRPGQHKAQMNMISDPVRGLARRHGSVMLQEKVLAAVDDTKWAAWLTDTAQHKSFPFFIGGVEYDLIYRTQAWAGGGSVSSDTTFLMAFNKDTNQFLPVVAHADTATLKSGGVSAIVNVGKYIFLAGNTIVPTYTGTDRWNDTANLQKLAVWIRGGNYSRTYKVTLTKTDNTKVTVSYKTKSSTYPNLLDTSDIPSTASDYQKQVNDRVNAYNGQVTKWIGDAVEDITPANIATKLATALTTAGITGCSTVGATLVIDNASIVECSTEDGGDGTLMYGVGKDVTNVDKVSATHWPGKIVRVRPKKNNGKDSLYLEALAKDGTTGAWTEVTWRECAGYTMLPVAPFCIATVKAGTLYVAATPATLTSIVGDPTPVFKTNEVGDDLTSPLPYFINKKIDYLGLFQDRLVIGSGAVLLFSRPGDYFNWFRSSVLTKQDDDPIEIYALGAEDDVIKYSTTYDRNMFLFGRRKQYSVNGRQPLTPSSANIVVSASHEDATDAAPQNSGNFVFYCKTRNGITSAHQVQQGQLADTPESFNISQQLDSYIQGKPVEIVATTAPNTVFIRTTAERNVLYTYAYLDTPAGNERLFDSWSKWRWHPDLGSIIGMSRHDGDLYVYMLRRGVDKDGASKVWIAAERFVLDTGISPRPYADSLRLLPAVTTPDANSFLHANQSIINSSWVAFPKTSLKPFIGVPWEKLSEFQTQYAATYTEAYVGVDYSDSTYVTPTNPYMRDKNGRAIVNGRLTLGRLSIGVADTGGLVVSLVTTSGQQVSANFNGRLLGRASDVLGSQPIVTTSVPAPVGREVREVEYTIQAKSFLPLTVTAIEWTGQYFNNVPRV</sequence>
<name>A0AA96Q152_9CAUD</name>
<evidence type="ECO:0000256" key="1">
    <source>
        <dbReference type="SAM" id="MobiDB-lite"/>
    </source>
</evidence>
<organism evidence="2 3">
    <name type="scientific">Caulobacter phage Quill_5.2</name>
    <dbReference type="NCBI Taxonomy" id="3075108"/>
    <lineage>
        <taxon>Viruses</taxon>
        <taxon>Duplodnaviria</taxon>
        <taxon>Heunggongvirae</taxon>
        <taxon>Uroviricota</taxon>
        <taxon>Caudoviricetes</taxon>
        <taxon>Autographivirales</taxon>
        <taxon>Autonotataviridae</taxon>
        <taxon>Lullwatervirus</taxon>
        <taxon>Lullwatervirus quill52</taxon>
    </lineage>
</organism>
<dbReference type="Pfam" id="PF25675">
    <property type="entry name" value="Phage_nozzle"/>
    <property type="match status" value="2"/>
</dbReference>
<evidence type="ECO:0000313" key="2">
    <source>
        <dbReference type="EMBL" id="WNV48172.1"/>
    </source>
</evidence>
<proteinExistence type="predicted"/>
<reference evidence="3" key="1">
    <citation type="journal article" date="2024" name="Viruses">
        <title>New Genera and Species of Caulobacter and Brevundimonas Bacteriophages Provide Insights into Phage Genome Evolution.</title>
        <authorList>
            <person name="Ely B."/>
            <person name="Hils M."/>
            <person name="Clarke A."/>
            <person name="Albert M."/>
            <person name="Holness N."/>
            <person name="Lenski J."/>
            <person name="Mohammadi T."/>
        </authorList>
    </citation>
    <scope>NUCLEOTIDE SEQUENCE [LARGE SCALE GENOMIC DNA]</scope>
</reference>
<protein>
    <submittedName>
        <fullName evidence="2">Tubular tail protein B</fullName>
    </submittedName>
</protein>
<accession>A0AA96Q152</accession>
<gene>
    <name evidence="2" type="ORF">Ql52_gp036</name>
</gene>
<evidence type="ECO:0000313" key="3">
    <source>
        <dbReference type="Proteomes" id="UP001301924"/>
    </source>
</evidence>
<feature type="region of interest" description="Disordered" evidence="1">
    <location>
        <begin position="1"/>
        <end position="29"/>
    </location>
</feature>
<dbReference type="Proteomes" id="UP001301924">
    <property type="component" value="Segment"/>
</dbReference>
<dbReference type="InterPro" id="IPR058003">
    <property type="entry name" value="Phage_gp12"/>
</dbReference>
<keyword evidence="3" id="KW-1185">Reference proteome</keyword>